<dbReference type="EMBL" id="LT549890">
    <property type="protein sequence ID" value="SAI86604.1"/>
    <property type="molecule type" value="Genomic_DNA"/>
</dbReference>
<dbReference type="SUPFAM" id="SSF81593">
    <property type="entry name" value="Nucleotidyltransferase substrate binding subunit/domain"/>
    <property type="match status" value="1"/>
</dbReference>
<dbReference type="GO" id="GO:0004540">
    <property type="term" value="F:RNA nuclease activity"/>
    <property type="evidence" value="ECO:0007669"/>
    <property type="project" value="InterPro"/>
</dbReference>
<dbReference type="AlphaFoldDB" id="A0A157T5A8"/>
<dbReference type="Gene3D" id="1.20.120.580">
    <property type="entry name" value="bsu32300-like"/>
    <property type="match status" value="1"/>
</dbReference>
<comment type="similarity">
    <text evidence="4">Belongs to the HepT RNase toxin family.</text>
</comment>
<dbReference type="Proteomes" id="UP000594632">
    <property type="component" value="Chromosome"/>
</dbReference>
<dbReference type="GO" id="GO:0016787">
    <property type="term" value="F:hydrolase activity"/>
    <property type="evidence" value="ECO:0007669"/>
    <property type="project" value="UniProtKB-KW"/>
</dbReference>
<dbReference type="PANTHER" id="PTHR33397">
    <property type="entry name" value="UPF0331 PROTEIN YUTE"/>
    <property type="match status" value="1"/>
</dbReference>
<dbReference type="NCBIfam" id="NF047751">
    <property type="entry name" value="HepT_toxin"/>
    <property type="match status" value="1"/>
</dbReference>
<name>A0A157T5A8_SACSO</name>
<evidence type="ECO:0000313" key="7">
    <source>
        <dbReference type="Proteomes" id="UP000076770"/>
    </source>
</evidence>
<organism evidence="6 7">
    <name type="scientific">Saccharolobus solfataricus</name>
    <name type="common">Sulfolobus solfataricus</name>
    <dbReference type="NCBI Taxonomy" id="2287"/>
    <lineage>
        <taxon>Archaea</taxon>
        <taxon>Thermoproteota</taxon>
        <taxon>Thermoprotei</taxon>
        <taxon>Sulfolobales</taxon>
        <taxon>Sulfolobaceae</taxon>
        <taxon>Saccharolobus</taxon>
    </lineage>
</organism>
<keyword evidence="1" id="KW-1277">Toxin-antitoxin system</keyword>
<evidence type="ECO:0000256" key="3">
    <source>
        <dbReference type="ARBA" id="ARBA00022801"/>
    </source>
</evidence>
<dbReference type="EMBL" id="CP050869">
    <property type="protein sequence ID" value="QPG50106.1"/>
    <property type="molecule type" value="Genomic_DNA"/>
</dbReference>
<reference evidence="5 8" key="3">
    <citation type="journal article" date="2020" name="Nat. Commun.">
        <title>The structures of two archaeal type IV pili illuminate evolutionary relationships.</title>
        <authorList>
            <person name="Wang F."/>
            <person name="Baquero D.P."/>
            <person name="Su Z."/>
            <person name="Beltran L.C."/>
            <person name="Prangishvili D."/>
            <person name="Krupovic M."/>
            <person name="Egelman E.H."/>
        </authorList>
    </citation>
    <scope>NUCLEOTIDE SEQUENCE [LARGE SCALE GENOMIC DNA]</scope>
    <source>
        <strain evidence="5 8">POZ149</strain>
    </source>
</reference>
<sequence length="97" mass="11414">MLQIQIQSFLDFCQVILSMLGISCKGYKDCVRRLKENELIGEDEEKFLIAVVGFRNIIVHEYSDIDLSIVEEILKERKYRKILQISLKIKQKISEVH</sequence>
<proteinExistence type="inferred from homology"/>
<reference evidence="7" key="1">
    <citation type="submission" date="2016-04" db="EMBL/GenBank/DDBJ databases">
        <authorList>
            <person name="Shah S.A."/>
            <person name="Garrett R.A."/>
        </authorList>
    </citation>
    <scope>NUCLEOTIDE SEQUENCE [LARGE SCALE GENOMIC DNA]</scope>
    <source>
        <strain evidence="7">ATCC 35091 / DSM 1616 / JCM 8930 / NBRC 15331 / P1</strain>
    </source>
</reference>
<accession>A0A157T5A8</accession>
<evidence type="ECO:0000256" key="2">
    <source>
        <dbReference type="ARBA" id="ARBA00022722"/>
    </source>
</evidence>
<dbReference type="OrthoDB" id="42093at2157"/>
<reference evidence="6" key="2">
    <citation type="submission" date="2016-04" db="EMBL/GenBank/DDBJ databases">
        <authorList>
            <person name="Evans L.H."/>
            <person name="Alamgir A."/>
            <person name="Owens N."/>
            <person name="Weber N.D."/>
            <person name="Virtaneva K."/>
            <person name="Barbian K."/>
            <person name="Babar A."/>
            <person name="Rosenke K."/>
        </authorList>
    </citation>
    <scope>NUCLEOTIDE SEQUENCE</scope>
    <source>
        <strain evidence="6">P1</strain>
    </source>
</reference>
<gene>
    <name evidence="5" type="ORF">HFC64_10025</name>
    <name evidence="6" type="ORF">SSOP1_3050</name>
</gene>
<keyword evidence="3" id="KW-0378">Hydrolase</keyword>
<evidence type="ECO:0000313" key="8">
    <source>
        <dbReference type="Proteomes" id="UP000594632"/>
    </source>
</evidence>
<evidence type="ECO:0000313" key="6">
    <source>
        <dbReference type="EMBL" id="SAI86604.1"/>
    </source>
</evidence>
<keyword evidence="2" id="KW-0540">Nuclease</keyword>
<dbReference type="InterPro" id="IPR052379">
    <property type="entry name" value="Type_VII_TA_RNase"/>
</dbReference>
<dbReference type="GO" id="GO:0110001">
    <property type="term" value="C:toxin-antitoxin complex"/>
    <property type="evidence" value="ECO:0007669"/>
    <property type="project" value="InterPro"/>
</dbReference>
<protein>
    <submittedName>
        <fullName evidence="5">DUF86 domain-containing protein</fullName>
    </submittedName>
</protein>
<evidence type="ECO:0000256" key="4">
    <source>
        <dbReference type="ARBA" id="ARBA00024207"/>
    </source>
</evidence>
<dbReference type="InterPro" id="IPR008201">
    <property type="entry name" value="HepT-like"/>
</dbReference>
<dbReference type="PATRIC" id="fig|2287.9.peg.3204"/>
<dbReference type="PANTHER" id="PTHR33397:SF5">
    <property type="entry name" value="RNASE YUTE-RELATED"/>
    <property type="match status" value="1"/>
</dbReference>
<dbReference type="Proteomes" id="UP000076770">
    <property type="component" value="Chromosome i"/>
</dbReference>
<evidence type="ECO:0000313" key="5">
    <source>
        <dbReference type="EMBL" id="QPG50106.1"/>
    </source>
</evidence>
<dbReference type="InterPro" id="IPR037038">
    <property type="entry name" value="HepT-like_sf"/>
</dbReference>
<dbReference type="Pfam" id="PF01934">
    <property type="entry name" value="HepT-like"/>
    <property type="match status" value="1"/>
</dbReference>
<evidence type="ECO:0000256" key="1">
    <source>
        <dbReference type="ARBA" id="ARBA00022649"/>
    </source>
</evidence>